<evidence type="ECO:0000256" key="4">
    <source>
        <dbReference type="SAM" id="MobiDB-lite"/>
    </source>
</evidence>
<dbReference type="InterPro" id="IPR036638">
    <property type="entry name" value="HLH_DNA-bd_sf"/>
</dbReference>
<dbReference type="PANTHER" id="PTHR13864">
    <property type="entry name" value="T-CELL ACUTE LYMPHOCYTIC LEUKEMIA/STEM CELL LEUKEMIA-RELATED"/>
    <property type="match status" value="1"/>
</dbReference>
<dbReference type="AlphaFoldDB" id="A0A6H5G1B3"/>
<dbReference type="Gene3D" id="4.10.280.10">
    <property type="entry name" value="Helix-loop-helix DNA-binding domain"/>
    <property type="match status" value="1"/>
</dbReference>
<reference evidence="6 7" key="1">
    <citation type="submission" date="2020-02" db="EMBL/GenBank/DDBJ databases">
        <authorList>
            <person name="Ferguson B K."/>
        </authorList>
    </citation>
    <scope>NUCLEOTIDE SEQUENCE [LARGE SCALE GENOMIC DNA]</scope>
</reference>
<evidence type="ECO:0000256" key="1">
    <source>
        <dbReference type="ARBA" id="ARBA00023015"/>
    </source>
</evidence>
<evidence type="ECO:0000256" key="2">
    <source>
        <dbReference type="ARBA" id="ARBA00023125"/>
    </source>
</evidence>
<dbReference type="FunFam" id="4.10.280.10:FF:000015">
    <property type="entry name" value="T-cell acute lymphocytic leukemia 1"/>
    <property type="match status" value="1"/>
</dbReference>
<dbReference type="InterPro" id="IPR011598">
    <property type="entry name" value="bHLH_dom"/>
</dbReference>
<keyword evidence="7" id="KW-1185">Reference proteome</keyword>
<dbReference type="InterPro" id="IPR040238">
    <property type="entry name" value="TAL-like"/>
</dbReference>
<sequence>MDWEEARQGKDSEDDVFSDDISLADESDDEGPPGTTRKIFTNSRERWRQQNVSGAFTELRKLVPTHPPDKKLSKNEILRMAIRCITCEIDLNTNMELVQNFLSVGTASVCLRSNRFSVGSWTSTRQGEARPTIEPVLSRCRARPSTRRSRQTL</sequence>
<dbReference type="PROSITE" id="PS50888">
    <property type="entry name" value="BHLH"/>
    <property type="match status" value="1"/>
</dbReference>
<feature type="domain" description="BHLH" evidence="5">
    <location>
        <begin position="36"/>
        <end position="88"/>
    </location>
</feature>
<feature type="region of interest" description="Disordered" evidence="4">
    <location>
        <begin position="1"/>
        <end position="36"/>
    </location>
</feature>
<gene>
    <name evidence="6" type="ORF">NTEN_LOCUS2229</name>
</gene>
<evidence type="ECO:0000313" key="6">
    <source>
        <dbReference type="EMBL" id="CAA9995438.1"/>
    </source>
</evidence>
<dbReference type="GO" id="GO:0000981">
    <property type="term" value="F:DNA-binding transcription factor activity, RNA polymerase II-specific"/>
    <property type="evidence" value="ECO:0007669"/>
    <property type="project" value="InterPro"/>
</dbReference>
<dbReference type="Proteomes" id="UP000479000">
    <property type="component" value="Unassembled WGS sequence"/>
</dbReference>
<dbReference type="OrthoDB" id="10069510at2759"/>
<protein>
    <recommendedName>
        <fullName evidence="5">BHLH domain-containing protein</fullName>
    </recommendedName>
</protein>
<evidence type="ECO:0000259" key="5">
    <source>
        <dbReference type="PROSITE" id="PS50888"/>
    </source>
</evidence>
<organism evidence="6 7">
    <name type="scientific">Nesidiocoris tenuis</name>
    <dbReference type="NCBI Taxonomy" id="355587"/>
    <lineage>
        <taxon>Eukaryota</taxon>
        <taxon>Metazoa</taxon>
        <taxon>Ecdysozoa</taxon>
        <taxon>Arthropoda</taxon>
        <taxon>Hexapoda</taxon>
        <taxon>Insecta</taxon>
        <taxon>Pterygota</taxon>
        <taxon>Neoptera</taxon>
        <taxon>Paraneoptera</taxon>
        <taxon>Hemiptera</taxon>
        <taxon>Heteroptera</taxon>
        <taxon>Panheteroptera</taxon>
        <taxon>Cimicomorpha</taxon>
        <taxon>Miridae</taxon>
        <taxon>Dicyphina</taxon>
        <taxon>Nesidiocoris</taxon>
    </lineage>
</organism>
<accession>A0A6H5G1B3</accession>
<keyword evidence="3" id="KW-0804">Transcription</keyword>
<evidence type="ECO:0000256" key="3">
    <source>
        <dbReference type="ARBA" id="ARBA00023163"/>
    </source>
</evidence>
<evidence type="ECO:0000313" key="7">
    <source>
        <dbReference type="Proteomes" id="UP000479000"/>
    </source>
</evidence>
<feature type="non-terminal residue" evidence="6">
    <location>
        <position position="153"/>
    </location>
</feature>
<dbReference type="PANTHER" id="PTHR13864:SF15">
    <property type="entry name" value="T-CELL ACUTE LYMPHOCYTIC LEUKEMIA PROTEIN 1 HOMOLOG-RELATED"/>
    <property type="match status" value="1"/>
</dbReference>
<dbReference type="GO" id="GO:0046983">
    <property type="term" value="F:protein dimerization activity"/>
    <property type="evidence" value="ECO:0007669"/>
    <property type="project" value="InterPro"/>
</dbReference>
<keyword evidence="2" id="KW-0238">DNA-binding</keyword>
<feature type="compositionally biased region" description="Basic and acidic residues" evidence="4">
    <location>
        <begin position="1"/>
        <end position="11"/>
    </location>
</feature>
<dbReference type="SMART" id="SM00353">
    <property type="entry name" value="HLH"/>
    <property type="match status" value="1"/>
</dbReference>
<name>A0A6H5G1B3_9HEMI</name>
<dbReference type="GO" id="GO:0000978">
    <property type="term" value="F:RNA polymerase II cis-regulatory region sequence-specific DNA binding"/>
    <property type="evidence" value="ECO:0007669"/>
    <property type="project" value="TreeGrafter"/>
</dbReference>
<dbReference type="Pfam" id="PF00010">
    <property type="entry name" value="HLH"/>
    <property type="match status" value="1"/>
</dbReference>
<feature type="compositionally biased region" description="Acidic residues" evidence="4">
    <location>
        <begin position="12"/>
        <end position="31"/>
    </location>
</feature>
<proteinExistence type="predicted"/>
<dbReference type="EMBL" id="CADCXU010003305">
    <property type="protein sequence ID" value="CAA9995438.1"/>
    <property type="molecule type" value="Genomic_DNA"/>
</dbReference>
<dbReference type="SUPFAM" id="SSF47459">
    <property type="entry name" value="HLH, helix-loop-helix DNA-binding domain"/>
    <property type="match status" value="1"/>
</dbReference>
<keyword evidence="1" id="KW-0805">Transcription regulation</keyword>